<dbReference type="AlphaFoldDB" id="A0A371E116"/>
<accession>A0A371E116</accession>
<evidence type="ECO:0000256" key="4">
    <source>
        <dbReference type="ARBA" id="ARBA00022821"/>
    </source>
</evidence>
<dbReference type="EMBL" id="QJKJ01017437">
    <property type="protein sequence ID" value="RDX58489.1"/>
    <property type="molecule type" value="Genomic_DNA"/>
</dbReference>
<comment type="similarity">
    <text evidence="1">Belongs to the DEFL family.</text>
</comment>
<name>A0A371E116_MUCPR</name>
<proteinExistence type="inferred from homology"/>
<sequence>MAKNKKLGVMLVVAVVIMLALVPQPAECVFGIPLNPCTLAECTDRCKEILKGNFMSASCTTTSTGQICLCFG</sequence>
<keyword evidence="4" id="KW-0611">Plant defense</keyword>
<organism evidence="7 8">
    <name type="scientific">Mucuna pruriens</name>
    <name type="common">Velvet bean</name>
    <name type="synonym">Dolichos pruriens</name>
    <dbReference type="NCBI Taxonomy" id="157652"/>
    <lineage>
        <taxon>Eukaryota</taxon>
        <taxon>Viridiplantae</taxon>
        <taxon>Streptophyta</taxon>
        <taxon>Embryophyta</taxon>
        <taxon>Tracheophyta</taxon>
        <taxon>Spermatophyta</taxon>
        <taxon>Magnoliopsida</taxon>
        <taxon>eudicotyledons</taxon>
        <taxon>Gunneridae</taxon>
        <taxon>Pentapetalae</taxon>
        <taxon>rosids</taxon>
        <taxon>fabids</taxon>
        <taxon>Fabales</taxon>
        <taxon>Fabaceae</taxon>
        <taxon>Papilionoideae</taxon>
        <taxon>50 kb inversion clade</taxon>
        <taxon>NPAAA clade</taxon>
        <taxon>indigoferoid/millettioid clade</taxon>
        <taxon>Phaseoleae</taxon>
        <taxon>Mucuna</taxon>
    </lineage>
</organism>
<protein>
    <submittedName>
        <fullName evidence="7">Uncharacterized protein</fullName>
    </submittedName>
</protein>
<feature type="chain" id="PRO_5016902583" evidence="6">
    <location>
        <begin position="29"/>
        <end position="72"/>
    </location>
</feature>
<dbReference type="GO" id="GO:0031640">
    <property type="term" value="P:killing of cells of another organism"/>
    <property type="evidence" value="ECO:0007669"/>
    <property type="project" value="UniProtKB-KW"/>
</dbReference>
<evidence type="ECO:0000256" key="3">
    <source>
        <dbReference type="ARBA" id="ARBA00022577"/>
    </source>
</evidence>
<dbReference type="Pfam" id="PF07333">
    <property type="entry name" value="SLR1-BP"/>
    <property type="match status" value="1"/>
</dbReference>
<reference evidence="7" key="1">
    <citation type="submission" date="2018-05" db="EMBL/GenBank/DDBJ databases">
        <title>Draft genome of Mucuna pruriens seed.</title>
        <authorList>
            <person name="Nnadi N.E."/>
            <person name="Vos R."/>
            <person name="Hasami M.H."/>
            <person name="Devisetty U.K."/>
            <person name="Aguiy J.C."/>
        </authorList>
    </citation>
    <scope>NUCLEOTIDE SEQUENCE [LARGE SCALE GENOMIC DNA]</scope>
    <source>
        <strain evidence="7">JCA_2017</strain>
    </source>
</reference>
<keyword evidence="5" id="KW-1015">Disulfide bond</keyword>
<keyword evidence="6" id="KW-0732">Signal</keyword>
<evidence type="ECO:0000256" key="1">
    <source>
        <dbReference type="ARBA" id="ARBA00006722"/>
    </source>
</evidence>
<dbReference type="OrthoDB" id="1514813at2759"/>
<keyword evidence="2" id="KW-0929">Antimicrobial</keyword>
<evidence type="ECO:0000313" key="7">
    <source>
        <dbReference type="EMBL" id="RDX58489.1"/>
    </source>
</evidence>
<keyword evidence="8" id="KW-1185">Reference proteome</keyword>
<dbReference type="Proteomes" id="UP000257109">
    <property type="component" value="Unassembled WGS sequence"/>
</dbReference>
<feature type="non-terminal residue" evidence="7">
    <location>
        <position position="1"/>
    </location>
</feature>
<keyword evidence="3" id="KW-0295">Fungicide</keyword>
<dbReference type="InterPro" id="IPR010851">
    <property type="entry name" value="DEFL"/>
</dbReference>
<comment type="caution">
    <text evidence="7">The sequence shown here is derived from an EMBL/GenBank/DDBJ whole genome shotgun (WGS) entry which is preliminary data.</text>
</comment>
<feature type="signal peptide" evidence="6">
    <location>
        <begin position="1"/>
        <end position="28"/>
    </location>
</feature>
<evidence type="ECO:0000256" key="6">
    <source>
        <dbReference type="SAM" id="SignalP"/>
    </source>
</evidence>
<gene>
    <name evidence="7" type="ORF">CR513_62193</name>
</gene>
<evidence type="ECO:0000313" key="8">
    <source>
        <dbReference type="Proteomes" id="UP000257109"/>
    </source>
</evidence>
<dbReference type="GO" id="GO:0050832">
    <property type="term" value="P:defense response to fungus"/>
    <property type="evidence" value="ECO:0007669"/>
    <property type="project" value="UniProtKB-KW"/>
</dbReference>
<evidence type="ECO:0000256" key="5">
    <source>
        <dbReference type="ARBA" id="ARBA00023157"/>
    </source>
</evidence>
<evidence type="ECO:0000256" key="2">
    <source>
        <dbReference type="ARBA" id="ARBA00022529"/>
    </source>
</evidence>